<dbReference type="RefSeq" id="XP_010773487.1">
    <property type="nucleotide sequence ID" value="XM_010775185.1"/>
</dbReference>
<evidence type="ECO:0000259" key="7">
    <source>
        <dbReference type="Pfam" id="PF07810"/>
    </source>
</evidence>
<dbReference type="GO" id="GO:0005886">
    <property type="term" value="C:plasma membrane"/>
    <property type="evidence" value="ECO:0007669"/>
    <property type="project" value="InterPro"/>
</dbReference>
<feature type="transmembrane region" description="Helical" evidence="6">
    <location>
        <begin position="232"/>
        <end position="250"/>
    </location>
</feature>
<dbReference type="PANTHER" id="PTHR23302:SF35">
    <property type="entry name" value="TRANSMEMBRANE CHANNEL-LIKE PROTEIN 3"/>
    <property type="match status" value="1"/>
</dbReference>
<feature type="non-terminal residue" evidence="9">
    <location>
        <position position="314"/>
    </location>
</feature>
<feature type="transmembrane region" description="Helical" evidence="6">
    <location>
        <begin position="282"/>
        <end position="303"/>
    </location>
</feature>
<dbReference type="Pfam" id="PF07810">
    <property type="entry name" value="TMC"/>
    <property type="match status" value="1"/>
</dbReference>
<gene>
    <name evidence="9" type="primary">LOC104948913</name>
</gene>
<dbReference type="KEGG" id="ncc:104948913"/>
<dbReference type="GeneID" id="104948913"/>
<keyword evidence="4 6" id="KW-1133">Transmembrane helix</keyword>
<dbReference type="PANTHER" id="PTHR23302">
    <property type="entry name" value="TRANSMEMBRANE CHANNEL-RELATED"/>
    <property type="match status" value="1"/>
</dbReference>
<protein>
    <recommendedName>
        <fullName evidence="6">Transmembrane channel-like protein</fullName>
    </recommendedName>
</protein>
<keyword evidence="8" id="KW-1185">Reference proteome</keyword>
<dbReference type="Proteomes" id="UP000504611">
    <property type="component" value="Unplaced"/>
</dbReference>
<evidence type="ECO:0000256" key="3">
    <source>
        <dbReference type="ARBA" id="ARBA00022692"/>
    </source>
</evidence>
<reference evidence="9" key="1">
    <citation type="submission" date="2025-08" db="UniProtKB">
        <authorList>
            <consortium name="RefSeq"/>
        </authorList>
    </citation>
    <scope>IDENTIFICATION</scope>
    <source>
        <tissue evidence="9">Muscle</tissue>
    </source>
</reference>
<dbReference type="AlphaFoldDB" id="A0A6I9NA71"/>
<evidence type="ECO:0000256" key="4">
    <source>
        <dbReference type="ARBA" id="ARBA00022989"/>
    </source>
</evidence>
<evidence type="ECO:0000313" key="9">
    <source>
        <dbReference type="RefSeq" id="XP_010773487.1"/>
    </source>
</evidence>
<comment type="subcellular location">
    <subcellularLocation>
        <location evidence="1 6">Membrane</location>
        <topology evidence="1 6">Multi-pass membrane protein</topology>
    </subcellularLocation>
</comment>
<comment type="caution">
    <text evidence="6">Lacks conserved residue(s) required for the propagation of feature annotation.</text>
</comment>
<evidence type="ECO:0000256" key="2">
    <source>
        <dbReference type="ARBA" id="ARBA00006510"/>
    </source>
</evidence>
<evidence type="ECO:0000256" key="1">
    <source>
        <dbReference type="ARBA" id="ARBA00004141"/>
    </source>
</evidence>
<keyword evidence="3 6" id="KW-0812">Transmembrane</keyword>
<evidence type="ECO:0000313" key="8">
    <source>
        <dbReference type="Proteomes" id="UP000504611"/>
    </source>
</evidence>
<accession>A0A6I9NA71</accession>
<keyword evidence="5 6" id="KW-0472">Membrane</keyword>
<comment type="similarity">
    <text evidence="2 6">Belongs to the TMC family.</text>
</comment>
<evidence type="ECO:0000256" key="6">
    <source>
        <dbReference type="RuleBase" id="RU310713"/>
    </source>
</evidence>
<proteinExistence type="inferred from homology"/>
<organism evidence="8 9">
    <name type="scientific">Notothenia coriiceps</name>
    <name type="common">black rockcod</name>
    <dbReference type="NCBI Taxonomy" id="8208"/>
    <lineage>
        <taxon>Eukaryota</taxon>
        <taxon>Metazoa</taxon>
        <taxon>Chordata</taxon>
        <taxon>Craniata</taxon>
        <taxon>Vertebrata</taxon>
        <taxon>Euteleostomi</taxon>
        <taxon>Actinopterygii</taxon>
        <taxon>Neopterygii</taxon>
        <taxon>Teleostei</taxon>
        <taxon>Neoteleostei</taxon>
        <taxon>Acanthomorphata</taxon>
        <taxon>Eupercaria</taxon>
        <taxon>Perciformes</taxon>
        <taxon>Notothenioidei</taxon>
        <taxon>Nototheniidae</taxon>
        <taxon>Notothenia</taxon>
    </lineage>
</organism>
<dbReference type="InterPro" id="IPR012496">
    <property type="entry name" value="TMC_dom"/>
</dbReference>
<evidence type="ECO:0000256" key="5">
    <source>
        <dbReference type="ARBA" id="ARBA00023136"/>
    </source>
</evidence>
<name>A0A6I9NA71_9TELE</name>
<dbReference type="GO" id="GO:0008381">
    <property type="term" value="F:mechanosensitive monoatomic ion channel activity"/>
    <property type="evidence" value="ECO:0007669"/>
    <property type="project" value="TreeGrafter"/>
</dbReference>
<dbReference type="OrthoDB" id="8937068at2759"/>
<dbReference type="InterPro" id="IPR038900">
    <property type="entry name" value="TMC"/>
</dbReference>
<sequence length="314" mass="35318">MLTCEPRDHLAGCDGPMLLTVWSGPMQRKQKGCGSAPAIRFGHFGQVKDQEIKDWLHNSISLSSQNAQWIFTSAAEEKRMIIPLSPGNWSESSSFLATISQPEGNSLSTLVSEISVSEHRNITIATIATVLDVRNTSTSGSGGISNQTSLFEKNIRSQQDPCWETYVGQEMLKLSIIDMIFTVASILLIDFIRGLVVRYLSDCCCWDLESKFPEYGEFKIAENVLHLIYNQGMIWMGAFFSPCLPAFNVLKLIGLMYLRSWAVLTCNVPHQQVFRASRSNNFYVAMLLFMLFLCMLPTIFAIVRYRPSQHCGPF</sequence>
<feature type="domain" description="TMC" evidence="7">
    <location>
        <begin position="162"/>
        <end position="277"/>
    </location>
</feature>